<accession>A0A6C2UHS0</accession>
<organism evidence="3 4">
    <name type="scientific">Pontiella sulfatireligans</name>
    <dbReference type="NCBI Taxonomy" id="2750658"/>
    <lineage>
        <taxon>Bacteria</taxon>
        <taxon>Pseudomonadati</taxon>
        <taxon>Kiritimatiellota</taxon>
        <taxon>Kiritimatiellia</taxon>
        <taxon>Kiritimatiellales</taxon>
        <taxon>Pontiellaceae</taxon>
        <taxon>Pontiella</taxon>
    </lineage>
</organism>
<keyword evidence="4" id="KW-1185">Reference proteome</keyword>
<feature type="signal peptide" evidence="2">
    <location>
        <begin position="1"/>
        <end position="19"/>
    </location>
</feature>
<protein>
    <submittedName>
        <fullName evidence="3">Uncharacterized protein</fullName>
    </submittedName>
</protein>
<dbReference type="AlphaFoldDB" id="A0A6C2UHS0"/>
<reference evidence="3 4" key="1">
    <citation type="submission" date="2019-04" db="EMBL/GenBank/DDBJ databases">
        <authorList>
            <person name="Van Vliet M D."/>
        </authorList>
    </citation>
    <scope>NUCLEOTIDE SEQUENCE [LARGE SCALE GENOMIC DNA]</scope>
    <source>
        <strain evidence="3 4">F21</strain>
    </source>
</reference>
<name>A0A6C2UHS0_9BACT</name>
<evidence type="ECO:0000256" key="1">
    <source>
        <dbReference type="SAM" id="MobiDB-lite"/>
    </source>
</evidence>
<dbReference type="RefSeq" id="WP_136060222.1">
    <property type="nucleotide sequence ID" value="NZ_CAAHFH010000001.1"/>
</dbReference>
<sequence length="880" mass="93823">MKKKHLVLIAIAMANAVWAVDLSVSPTHMDWTDQGFVNLSASNVTAGAEVELSIFVDLNGDGTLDAAEPLALQFNLEDGTTNAFGAETFMDDNDGAINGAIESAISFYGKNYLHSIGDYILQAVELDGTGAPVASNSTPFSVTQSASPIWITGEVRDVVTSNTIAGAYVELQYFSDTTGAAPSTWSDENGAFSLYIPGGVSSNDVLGASAAAPGYMFTAESPEGAPLSLAIFSNGLSTGANNLMRPLFVVPAIPAYDLADITGTVYLIEPADGGGDETNVLAGAVVEGEYPSFDDDGDDAFSIDISDADGSFSLVLPVAENPWDALTISCANSFLTMRGLVATNNSILLEGATNLNLYCQPAEALIRGTVTNQATGLPIVGMEVNLSGNETVVAYTVGNGMYEAGVLASSYGVQCNEDALAKQHYVYIHAGYQYLGDIYTGEVRNEQDLAYEQGFLISGHVYTESGSPLAGGKAILVAPAPDGGSWEERWDSSTVAFDGHYTLLSSAGIWNVRTENSQGSWIDLYYTNCLVANRAAATPIDVNAPVSGIDFYLEEGARLQGIVLTADSFPAGYVQISAFRINGSGELEFVGSGYTDWEAGAFDFVVPGGSDLYLRADSDGWQTPDTWLGDVGSHNLVKPIHPEVGSTETDLDIQILAGYQVEFTAQDQVDGSALSDLTVAAFDSFTNQYGTAVYQWGAWNIFVPTNTPLSFFAGASGYEGEFMTNTYDLAEASYFQRSANEYLPLNFILHSSTADKDEDGLPDYLEDSVPDNQYKPEDYSNMKDPTSDGDQFNDLEEYIAGTNPRNSSSLFEIEETVSGSGFELRWDSVPGREYTVRVSTDLASGIWSNIYTVVAAGPETSYAPVTTNANNAYRVQVVIP</sequence>
<feature type="chain" id="PRO_5025470931" evidence="2">
    <location>
        <begin position="20"/>
        <end position="880"/>
    </location>
</feature>
<evidence type="ECO:0000313" key="3">
    <source>
        <dbReference type="EMBL" id="VGO18766.1"/>
    </source>
</evidence>
<feature type="region of interest" description="Disordered" evidence="1">
    <location>
        <begin position="758"/>
        <end position="785"/>
    </location>
</feature>
<dbReference type="EMBL" id="CAAHFH010000001">
    <property type="protein sequence ID" value="VGO18766.1"/>
    <property type="molecule type" value="Genomic_DNA"/>
</dbReference>
<evidence type="ECO:0000313" key="4">
    <source>
        <dbReference type="Proteomes" id="UP000346198"/>
    </source>
</evidence>
<feature type="compositionally biased region" description="Acidic residues" evidence="1">
    <location>
        <begin position="758"/>
        <end position="769"/>
    </location>
</feature>
<gene>
    <name evidence="3" type="ORF">SCARR_00819</name>
</gene>
<dbReference type="Proteomes" id="UP000346198">
    <property type="component" value="Unassembled WGS sequence"/>
</dbReference>
<keyword evidence="2" id="KW-0732">Signal</keyword>
<proteinExistence type="predicted"/>
<evidence type="ECO:0000256" key="2">
    <source>
        <dbReference type="SAM" id="SignalP"/>
    </source>
</evidence>
<dbReference type="Gene3D" id="2.60.40.1120">
    <property type="entry name" value="Carboxypeptidase-like, regulatory domain"/>
    <property type="match status" value="1"/>
</dbReference>